<evidence type="ECO:0000313" key="3">
    <source>
        <dbReference type="Proteomes" id="UP000281553"/>
    </source>
</evidence>
<gene>
    <name evidence="2" type="ORF">DILT_LOCUS17507</name>
</gene>
<accession>A0A3P7R1L0</accession>
<dbReference type="AlphaFoldDB" id="A0A3P7R1L0"/>
<name>A0A3P7R1L0_DIBLA</name>
<sequence length="83" mass="9153">MEQIFARMHELLEDSCNIENALVSALTESQGSDPPNHLSSPSSAASSSSSLTLHFAAYVCFFYYHLAWDYVGTGFQLGLYSCH</sequence>
<dbReference type="Proteomes" id="UP000281553">
    <property type="component" value="Unassembled WGS sequence"/>
</dbReference>
<feature type="non-terminal residue" evidence="2">
    <location>
        <position position="83"/>
    </location>
</feature>
<dbReference type="OrthoDB" id="269405at2759"/>
<protein>
    <submittedName>
        <fullName evidence="2">Uncharacterized protein</fullName>
    </submittedName>
</protein>
<evidence type="ECO:0000256" key="1">
    <source>
        <dbReference type="SAM" id="MobiDB-lite"/>
    </source>
</evidence>
<keyword evidence="3" id="KW-1185">Reference proteome</keyword>
<evidence type="ECO:0000313" key="2">
    <source>
        <dbReference type="EMBL" id="VDN38042.1"/>
    </source>
</evidence>
<feature type="region of interest" description="Disordered" evidence="1">
    <location>
        <begin position="27"/>
        <end position="47"/>
    </location>
</feature>
<dbReference type="EMBL" id="UYRU01092324">
    <property type="protein sequence ID" value="VDN38042.1"/>
    <property type="molecule type" value="Genomic_DNA"/>
</dbReference>
<organism evidence="2 3">
    <name type="scientific">Dibothriocephalus latus</name>
    <name type="common">Fish tapeworm</name>
    <name type="synonym">Diphyllobothrium latum</name>
    <dbReference type="NCBI Taxonomy" id="60516"/>
    <lineage>
        <taxon>Eukaryota</taxon>
        <taxon>Metazoa</taxon>
        <taxon>Spiralia</taxon>
        <taxon>Lophotrochozoa</taxon>
        <taxon>Platyhelminthes</taxon>
        <taxon>Cestoda</taxon>
        <taxon>Eucestoda</taxon>
        <taxon>Diphyllobothriidea</taxon>
        <taxon>Diphyllobothriidae</taxon>
        <taxon>Dibothriocephalus</taxon>
    </lineage>
</organism>
<proteinExistence type="predicted"/>
<reference evidence="2 3" key="1">
    <citation type="submission" date="2018-11" db="EMBL/GenBank/DDBJ databases">
        <authorList>
            <consortium name="Pathogen Informatics"/>
        </authorList>
    </citation>
    <scope>NUCLEOTIDE SEQUENCE [LARGE SCALE GENOMIC DNA]</scope>
</reference>